<evidence type="ECO:0000313" key="1">
    <source>
        <dbReference type="EMBL" id="KKO43966.1"/>
    </source>
</evidence>
<accession>A0A0M2V066</accession>
<evidence type="ECO:0000313" key="2">
    <source>
        <dbReference type="Proteomes" id="UP000034228"/>
    </source>
</evidence>
<keyword evidence="2" id="KW-1185">Reference proteome</keyword>
<comment type="caution">
    <text evidence="1">The sequence shown here is derived from an EMBL/GenBank/DDBJ whole genome shotgun (WGS) entry which is preliminary data.</text>
</comment>
<dbReference type="EMBL" id="LAHO01000022">
    <property type="protein sequence ID" value="KKO43966.1"/>
    <property type="molecule type" value="Genomic_DNA"/>
</dbReference>
<sequence>MRRLDHDTKFRNILMRWANSHTGQIGRIDTKLSYMLDHDKKQYRECPLAGCTTFSFPGFTAASEREEEQYESYESMGCEVSVVSNEFSVVKTGQQRVISNVKAEEYKVEWQVVMQDASAKKDTNLAQMVFWTTTPETEMQQAWSVQREFQQGYADNAEDNALVRLLGKEAYMALAAVTGDIENTDKEQYNSFLKELATIKGYPLSIKTEWYRDAQACQEKRRSKKQNAGVDLSSGLGGAARSMLSGMVEQQKERILDEWRKKPMFHYLYDITYLKEEMVHDSVFNPPVGYKLTDRQ</sequence>
<protein>
    <submittedName>
        <fullName evidence="1">Uncharacterized protein</fullName>
    </submittedName>
</protein>
<dbReference type="AlphaFoldDB" id="A0A0M2V066"/>
<reference evidence="1 2" key="1">
    <citation type="submission" date="2015-03" db="EMBL/GenBank/DDBJ databases">
        <title>Draft genome sequences of two protease-producing strains of Arsukibacterium isolated from two cold and alkaline environments.</title>
        <authorList>
            <person name="Lylloff J.E."/>
            <person name="Skov L.B."/>
            <person name="Jepsen M."/>
            <person name="Hallin P.F."/>
            <person name="Sorensen S.J."/>
            <person name="Stougaard P."/>
            <person name="Glaring M.A."/>
        </authorList>
    </citation>
    <scope>NUCLEOTIDE SEQUENCE [LARGE SCALE GENOMIC DNA]</scope>
    <source>
        <strain evidence="1 2">GCM72</strain>
    </source>
</reference>
<gene>
    <name evidence="1" type="ORF">WG68_17880</name>
</gene>
<organism evidence="1 2">
    <name type="scientific">Arsukibacterium ikkense</name>
    <dbReference type="NCBI Taxonomy" id="336831"/>
    <lineage>
        <taxon>Bacteria</taxon>
        <taxon>Pseudomonadati</taxon>
        <taxon>Pseudomonadota</taxon>
        <taxon>Gammaproteobacteria</taxon>
        <taxon>Chromatiales</taxon>
        <taxon>Chromatiaceae</taxon>
        <taxon>Arsukibacterium</taxon>
    </lineage>
</organism>
<proteinExistence type="predicted"/>
<dbReference type="Proteomes" id="UP000034228">
    <property type="component" value="Unassembled WGS sequence"/>
</dbReference>
<name>A0A0M2V066_9GAMM</name>